<keyword evidence="6" id="KW-1185">Reference proteome</keyword>
<dbReference type="InterPro" id="IPR000792">
    <property type="entry name" value="Tscrpt_reg_LuxR_C"/>
</dbReference>
<sequence length="218" mass="24101">MRFQRPHPSKTPLAQSLFAIADRAAHAANPSGSPSSENAAAPPQAPELLLLDACYAVATGDLERASLLVTRARADVTGARWLNLATQLDIITNGQDPEHMVDQIIDDVVSGHGELSDLVLLRRHAVLTDSHLRRLPESARARIMSIPEVRTDERIRPTLTPRENEVLDGLREGLTRRQIAEKQFRSENTVRSQVRSLYQKLGAATLDEALEAARRWGL</sequence>
<dbReference type="EMBL" id="CP093443">
    <property type="protein sequence ID" value="UVI36657.1"/>
    <property type="molecule type" value="Genomic_DNA"/>
</dbReference>
<evidence type="ECO:0000313" key="6">
    <source>
        <dbReference type="Proteomes" id="UP001064879"/>
    </source>
</evidence>
<evidence type="ECO:0000256" key="2">
    <source>
        <dbReference type="ARBA" id="ARBA00023125"/>
    </source>
</evidence>
<dbReference type="InterPro" id="IPR016032">
    <property type="entry name" value="Sig_transdc_resp-reg_C-effctor"/>
</dbReference>
<dbReference type="InterPro" id="IPR036388">
    <property type="entry name" value="WH-like_DNA-bd_sf"/>
</dbReference>
<gene>
    <name evidence="5" type="ORF">L1F31_03015</name>
</gene>
<dbReference type="Gene3D" id="1.10.10.10">
    <property type="entry name" value="Winged helix-like DNA-binding domain superfamily/Winged helix DNA-binding domain"/>
    <property type="match status" value="1"/>
</dbReference>
<reference evidence="5" key="1">
    <citation type="submission" date="2022-03" db="EMBL/GenBank/DDBJ databases">
        <title>Brevibacterium spongiae sp. nov., isolated from marine sponge.</title>
        <authorList>
            <person name="Li Z."/>
            <person name="Zhang M."/>
        </authorList>
    </citation>
    <scope>NUCLEOTIDE SEQUENCE</scope>
    <source>
        <strain evidence="5">WHS-Z9</strain>
    </source>
</reference>
<dbReference type="RefSeq" id="WP_265419224.1">
    <property type="nucleotide sequence ID" value="NZ_CP093443.1"/>
</dbReference>
<keyword evidence="1" id="KW-0805">Transcription regulation</keyword>
<dbReference type="PRINTS" id="PR00038">
    <property type="entry name" value="HTHLUXR"/>
</dbReference>
<protein>
    <submittedName>
        <fullName evidence="5">LuxR C-terminal-related transcriptional regulator</fullName>
    </submittedName>
</protein>
<evidence type="ECO:0000256" key="1">
    <source>
        <dbReference type="ARBA" id="ARBA00023015"/>
    </source>
</evidence>
<dbReference type="PANTHER" id="PTHR44688:SF16">
    <property type="entry name" value="DNA-BINDING TRANSCRIPTIONAL ACTIVATOR DEVR_DOSR"/>
    <property type="match status" value="1"/>
</dbReference>
<evidence type="ECO:0000256" key="3">
    <source>
        <dbReference type="ARBA" id="ARBA00023163"/>
    </source>
</evidence>
<organism evidence="5 6">
    <name type="scientific">Brevibacterium spongiae</name>
    <dbReference type="NCBI Taxonomy" id="2909672"/>
    <lineage>
        <taxon>Bacteria</taxon>
        <taxon>Bacillati</taxon>
        <taxon>Actinomycetota</taxon>
        <taxon>Actinomycetes</taxon>
        <taxon>Micrococcales</taxon>
        <taxon>Brevibacteriaceae</taxon>
        <taxon>Brevibacterium</taxon>
    </lineage>
</organism>
<keyword evidence="3" id="KW-0804">Transcription</keyword>
<dbReference type="SUPFAM" id="SSF46894">
    <property type="entry name" value="C-terminal effector domain of the bipartite response regulators"/>
    <property type="match status" value="1"/>
</dbReference>
<feature type="domain" description="HTH luxR-type" evidence="4">
    <location>
        <begin position="152"/>
        <end position="217"/>
    </location>
</feature>
<evidence type="ECO:0000259" key="4">
    <source>
        <dbReference type="PROSITE" id="PS50043"/>
    </source>
</evidence>
<evidence type="ECO:0000313" key="5">
    <source>
        <dbReference type="EMBL" id="UVI36657.1"/>
    </source>
</evidence>
<dbReference type="CDD" id="cd06170">
    <property type="entry name" value="LuxR_C_like"/>
    <property type="match status" value="1"/>
</dbReference>
<dbReference type="PANTHER" id="PTHR44688">
    <property type="entry name" value="DNA-BINDING TRANSCRIPTIONAL ACTIVATOR DEVR_DOSR"/>
    <property type="match status" value="1"/>
</dbReference>
<dbReference type="Pfam" id="PF00196">
    <property type="entry name" value="GerE"/>
    <property type="match status" value="1"/>
</dbReference>
<name>A0ABY5SQ19_9MICO</name>
<dbReference type="SMART" id="SM00421">
    <property type="entry name" value="HTH_LUXR"/>
    <property type="match status" value="1"/>
</dbReference>
<dbReference type="Proteomes" id="UP001064879">
    <property type="component" value="Chromosome"/>
</dbReference>
<keyword evidence="2" id="KW-0238">DNA-binding</keyword>
<proteinExistence type="predicted"/>
<dbReference type="PROSITE" id="PS50043">
    <property type="entry name" value="HTH_LUXR_2"/>
    <property type="match status" value="1"/>
</dbReference>
<accession>A0ABY5SQ19</accession>